<dbReference type="Gene3D" id="4.10.400.10">
    <property type="entry name" value="Low-density Lipoprotein Receptor"/>
    <property type="match status" value="2"/>
</dbReference>
<dbReference type="InterPro" id="IPR000001">
    <property type="entry name" value="Kringle"/>
</dbReference>
<dbReference type="SUPFAM" id="SSF57440">
    <property type="entry name" value="Kringle-like"/>
    <property type="match status" value="1"/>
</dbReference>
<dbReference type="PANTHER" id="PTHR24251:SF37">
    <property type="entry name" value="CUB DOMAIN-CONTAINING PROTEIN"/>
    <property type="match status" value="1"/>
</dbReference>
<dbReference type="InterPro" id="IPR038178">
    <property type="entry name" value="Kringle_sf"/>
</dbReference>
<sequence length="1077" mass="121543">MACGGILTDPTGTFSTPNYPAEYDNNLLCNWTIQANSSVTLTFMDFDVYFDRGCSGDHVDVFEGDENGRRIGRYCGDITVRDHYPVGKVVSNDNTTTVVFTSDAWSAGRGFKASYSTFDPNLQQDENATCGRALTGASGNFTSPNYPDNYGDIATCIWTITVNDTRSVSLTFDFFDLEKEPDCSFDAVEVYQGTPEAGRKLGTFCGNSSADDKYPTGQIRSNLHVMTVTFSSDLSMTRPGFLATYVSDERTDVTCAEDEFRCADGSDCVPLSWRCDGTTDCWDGTDENNCGNYRSSNKTKLTFHPPQLVEACITMPTTGHRRYKFSTCGLKFTKASGRIMTPSFPKKYSNSLQCSWSIVVEPSKSIVLTFQDFNVEFEENCGFDNVTVYDGTPDRGQLKGRYCGDAERDRRHYPVTPIVSKLHVMTVVFHSDTWIRERGFLATYTSHQKYVRCKGWEFRCTHEPQCVPLTRRCDGQDDCSDRSDEGNCECREIPDKLGFCKGVISYDRMVLPNLVGHATVAEIVESEEFGALKVLRRNPDAVCHPQSLEYGCNLLAPKCENNRMVPPCWSWSTEVRSARNQVVCTQRDLSAAMLLFKQIVVNLPVENCYFPQQKEGVNATLQYNLDGGYCRNPDFLFLRTRRPWCFVSNSSGDPERQSCDVPSCAIILNRLQPQAEQILSEEQAGFRKGRSCAEQIFNLRLICEKYRELGKPVYHTFVDYKKCFDRVWQDGLWAVMRRFNISRGIVNSIEALYKSSRSMVMTGGEFSECFPTSVGVRQGCLLSPTLCNIFLENIMREALAPKVSPIKLSGRKITHLQFADDVDLLDGLKEDQQLQTSSLDSTSRRYGMEISLEKTKCLVSGPSDTTAQVTVRGTELEQVSEFTYLGSVQTEDCGSAKEVKVRIANSTLALSKLKHIWSSHNISMSTKIRLLRCLVLSIFLYGAESWTLNAEIVKRIDAFEMNCYRRLLRVHWTSHTTNKEVKKRIHTLQGPLDSFLSLVKKKKLQWFGHVSRAKGTLSHTILQGKAEGARPRGRPRRSWITDLKEWSGHSANQMARLAEDRQQWRTFTERFAAPTAD</sequence>
<gene>
    <name evidence="16" type="primary">TLL1</name>
    <name evidence="16" type="ORF">BLAG_LOCUS12877</name>
</gene>
<dbReference type="Pfam" id="PF00057">
    <property type="entry name" value="Ldl_recept_a"/>
    <property type="match status" value="2"/>
</dbReference>
<dbReference type="GO" id="GO:0005886">
    <property type="term" value="C:plasma membrane"/>
    <property type="evidence" value="ECO:0007669"/>
    <property type="project" value="UniProtKB-SubCell"/>
</dbReference>
<dbReference type="SMART" id="SM00042">
    <property type="entry name" value="CUB"/>
    <property type="match status" value="3"/>
</dbReference>
<dbReference type="OrthoDB" id="414666at2759"/>
<feature type="disulfide bond" evidence="11">
    <location>
        <begin position="473"/>
        <end position="488"/>
    </location>
</feature>
<dbReference type="Gene3D" id="2.60.120.290">
    <property type="entry name" value="Spermadhesin, CUB domain"/>
    <property type="match status" value="3"/>
</dbReference>
<evidence type="ECO:0000256" key="9">
    <source>
        <dbReference type="ARBA" id="ARBA00023157"/>
    </source>
</evidence>
<dbReference type="InterPro" id="IPR023415">
    <property type="entry name" value="LDLR_class-A_CS"/>
</dbReference>
<dbReference type="PROSITE" id="PS50068">
    <property type="entry name" value="LDLRA_2"/>
    <property type="match status" value="2"/>
</dbReference>
<dbReference type="FunFam" id="2.60.120.290:FF:000013">
    <property type="entry name" value="Membrane frizzled-related protein"/>
    <property type="match status" value="1"/>
</dbReference>
<dbReference type="InterPro" id="IPR043502">
    <property type="entry name" value="DNA/RNA_pol_sf"/>
</dbReference>
<keyword evidence="5" id="KW-0677">Repeat</keyword>
<dbReference type="InterPro" id="IPR002172">
    <property type="entry name" value="LDrepeatLR_classA_rpt"/>
</dbReference>
<dbReference type="InterPro" id="IPR000477">
    <property type="entry name" value="RT_dom"/>
</dbReference>
<comment type="caution">
    <text evidence="10">Lacks conserved residue(s) required for the propagation of feature annotation.</text>
</comment>
<dbReference type="InterPro" id="IPR013806">
    <property type="entry name" value="Kringle-like"/>
</dbReference>
<dbReference type="InterPro" id="IPR020067">
    <property type="entry name" value="Frizzled_dom"/>
</dbReference>
<evidence type="ECO:0000256" key="11">
    <source>
        <dbReference type="PROSITE-ProRule" id="PRU00124"/>
    </source>
</evidence>
<dbReference type="SUPFAM" id="SSF63501">
    <property type="entry name" value="Frizzled cysteine-rich domain"/>
    <property type="match status" value="1"/>
</dbReference>
<dbReference type="Gene3D" id="2.40.20.10">
    <property type="entry name" value="Plasminogen Kringle 4"/>
    <property type="match status" value="1"/>
</dbReference>
<dbReference type="Pfam" id="PF00078">
    <property type="entry name" value="RVT_1"/>
    <property type="match status" value="1"/>
</dbReference>
<feature type="domain" description="CUB" evidence="12">
    <location>
        <begin position="130"/>
        <end position="248"/>
    </location>
</feature>
<dbReference type="InterPro" id="IPR036055">
    <property type="entry name" value="LDL_receptor-like_sf"/>
</dbReference>
<feature type="domain" description="CUB" evidence="12">
    <location>
        <begin position="328"/>
        <end position="447"/>
    </location>
</feature>
<dbReference type="Proteomes" id="UP000838412">
    <property type="component" value="Chromosome 2"/>
</dbReference>
<dbReference type="SUPFAM" id="SSF56672">
    <property type="entry name" value="DNA/RNA polymerases"/>
    <property type="match status" value="1"/>
</dbReference>
<dbReference type="CDD" id="cd01650">
    <property type="entry name" value="RT_nLTR_like"/>
    <property type="match status" value="1"/>
</dbReference>
<keyword evidence="4 10" id="KW-0420">Kringle</keyword>
<keyword evidence="3" id="KW-0597">Phosphoprotein</keyword>
<reference evidence="16" key="1">
    <citation type="submission" date="2022-01" db="EMBL/GenBank/DDBJ databases">
        <authorList>
            <person name="Braso-Vives M."/>
        </authorList>
    </citation>
    <scope>NUCLEOTIDE SEQUENCE</scope>
</reference>
<dbReference type="CDD" id="cd00041">
    <property type="entry name" value="CUB"/>
    <property type="match status" value="3"/>
</dbReference>
<name>A0A8J9ZFY4_BRALA</name>
<dbReference type="SUPFAM" id="SSF57424">
    <property type="entry name" value="LDL receptor-like module"/>
    <property type="match status" value="2"/>
</dbReference>
<keyword evidence="7" id="KW-0067">ATP-binding</keyword>
<evidence type="ECO:0000256" key="3">
    <source>
        <dbReference type="ARBA" id="ARBA00022553"/>
    </source>
</evidence>
<evidence type="ECO:0000256" key="2">
    <source>
        <dbReference type="ARBA" id="ARBA00004479"/>
    </source>
</evidence>
<evidence type="ECO:0000256" key="4">
    <source>
        <dbReference type="ARBA" id="ARBA00022572"/>
    </source>
</evidence>
<organism evidence="16 17">
    <name type="scientific">Branchiostoma lanceolatum</name>
    <name type="common">Common lancelet</name>
    <name type="synonym">Amphioxus lanceolatum</name>
    <dbReference type="NCBI Taxonomy" id="7740"/>
    <lineage>
        <taxon>Eukaryota</taxon>
        <taxon>Metazoa</taxon>
        <taxon>Chordata</taxon>
        <taxon>Cephalochordata</taxon>
        <taxon>Leptocardii</taxon>
        <taxon>Amphioxiformes</taxon>
        <taxon>Branchiostomatidae</taxon>
        <taxon>Branchiostoma</taxon>
    </lineage>
</organism>
<feature type="domain" description="Kringle" evidence="14">
    <location>
        <begin position="604"/>
        <end position="664"/>
    </location>
</feature>
<dbReference type="PROSITE" id="PS50878">
    <property type="entry name" value="RT_POL"/>
    <property type="match status" value="1"/>
</dbReference>
<feature type="disulfide bond" evidence="11">
    <location>
        <begin position="275"/>
        <end position="290"/>
    </location>
</feature>
<dbReference type="SUPFAM" id="SSF49854">
    <property type="entry name" value="Spermadhesin, CUB domain"/>
    <property type="match status" value="3"/>
</dbReference>
<evidence type="ECO:0000259" key="15">
    <source>
        <dbReference type="PROSITE" id="PS50878"/>
    </source>
</evidence>
<accession>A0A8J9ZFY4</accession>
<keyword evidence="8" id="KW-0735">Signal-anchor</keyword>
<dbReference type="PANTHER" id="PTHR24251">
    <property type="entry name" value="OVOCHYMASE-RELATED"/>
    <property type="match status" value="1"/>
</dbReference>
<dbReference type="InterPro" id="IPR035914">
    <property type="entry name" value="Sperma_CUB_dom_sf"/>
</dbReference>
<evidence type="ECO:0000259" key="13">
    <source>
        <dbReference type="PROSITE" id="PS50038"/>
    </source>
</evidence>
<evidence type="ECO:0000259" key="12">
    <source>
        <dbReference type="PROSITE" id="PS01180"/>
    </source>
</evidence>
<dbReference type="EMBL" id="OV696687">
    <property type="protein sequence ID" value="CAH1252949.1"/>
    <property type="molecule type" value="Genomic_DNA"/>
</dbReference>
<dbReference type="InterPro" id="IPR000859">
    <property type="entry name" value="CUB_dom"/>
</dbReference>
<evidence type="ECO:0000256" key="1">
    <source>
        <dbReference type="ARBA" id="ARBA00004401"/>
    </source>
</evidence>
<dbReference type="FunFam" id="2.60.120.290:FF:000005">
    <property type="entry name" value="Procollagen C-endopeptidase enhancer 1"/>
    <property type="match status" value="2"/>
</dbReference>
<feature type="domain" description="Reverse transcriptase" evidence="15">
    <location>
        <begin position="653"/>
        <end position="889"/>
    </location>
</feature>
<feature type="domain" description="FZ" evidence="13">
    <location>
        <begin position="485"/>
        <end position="633"/>
    </location>
</feature>
<evidence type="ECO:0000313" key="17">
    <source>
        <dbReference type="Proteomes" id="UP000838412"/>
    </source>
</evidence>
<keyword evidence="8" id="KW-0812">Transmembrane</keyword>
<keyword evidence="17" id="KW-1185">Reference proteome</keyword>
<dbReference type="PROSITE" id="PS50038">
    <property type="entry name" value="FZ"/>
    <property type="match status" value="1"/>
</dbReference>
<evidence type="ECO:0000313" key="16">
    <source>
        <dbReference type="EMBL" id="CAH1252949.1"/>
    </source>
</evidence>
<dbReference type="Pfam" id="PF00431">
    <property type="entry name" value="CUB"/>
    <property type="match status" value="3"/>
</dbReference>
<dbReference type="Gene3D" id="1.10.2000.10">
    <property type="entry name" value="Frizzled cysteine-rich domain"/>
    <property type="match status" value="1"/>
</dbReference>
<dbReference type="PRINTS" id="PR00261">
    <property type="entry name" value="LDLRECEPTOR"/>
</dbReference>
<evidence type="ECO:0000259" key="14">
    <source>
        <dbReference type="PROSITE" id="PS50070"/>
    </source>
</evidence>
<dbReference type="InterPro" id="IPR036790">
    <property type="entry name" value="Frizzled_dom_sf"/>
</dbReference>
<keyword evidence="6" id="KW-0547">Nucleotide-binding</keyword>
<evidence type="ECO:0000256" key="7">
    <source>
        <dbReference type="ARBA" id="ARBA00022840"/>
    </source>
</evidence>
<evidence type="ECO:0000256" key="6">
    <source>
        <dbReference type="ARBA" id="ARBA00022741"/>
    </source>
</evidence>
<proteinExistence type="predicted"/>
<evidence type="ECO:0000256" key="5">
    <source>
        <dbReference type="ARBA" id="ARBA00022737"/>
    </source>
</evidence>
<dbReference type="SMART" id="SM00192">
    <property type="entry name" value="LDLa"/>
    <property type="match status" value="2"/>
</dbReference>
<protein>
    <submittedName>
        <fullName evidence="16">TLL1 protein</fullName>
    </submittedName>
</protein>
<dbReference type="AlphaFoldDB" id="A0A8J9ZFY4"/>
<keyword evidence="9 11" id="KW-1015">Disulfide bond</keyword>
<evidence type="ECO:0000256" key="8">
    <source>
        <dbReference type="ARBA" id="ARBA00022968"/>
    </source>
</evidence>
<comment type="subcellular location">
    <subcellularLocation>
        <location evidence="1">Cell membrane</location>
        <topology evidence="1">Single-pass type II membrane protein</topology>
    </subcellularLocation>
    <subcellularLocation>
        <location evidence="2">Membrane</location>
        <topology evidence="2">Single-pass type I membrane protein</topology>
    </subcellularLocation>
</comment>
<feature type="domain" description="CUB" evidence="12">
    <location>
        <begin position="3"/>
        <end position="118"/>
    </location>
</feature>
<dbReference type="PROSITE" id="PS01180">
    <property type="entry name" value="CUB"/>
    <property type="match status" value="3"/>
</dbReference>
<dbReference type="PROSITE" id="PS50070">
    <property type="entry name" value="KRINGLE_2"/>
    <property type="match status" value="1"/>
</dbReference>
<evidence type="ECO:0000256" key="10">
    <source>
        <dbReference type="PROSITE-ProRule" id="PRU00121"/>
    </source>
</evidence>
<dbReference type="PROSITE" id="PS01209">
    <property type="entry name" value="LDLRA_1"/>
    <property type="match status" value="1"/>
</dbReference>
<dbReference type="CDD" id="cd07066">
    <property type="entry name" value="CRD_FZ"/>
    <property type="match status" value="1"/>
</dbReference>
<dbReference type="GO" id="GO:0005524">
    <property type="term" value="F:ATP binding"/>
    <property type="evidence" value="ECO:0007669"/>
    <property type="project" value="UniProtKB-KW"/>
</dbReference>
<dbReference type="CDD" id="cd00112">
    <property type="entry name" value="LDLa"/>
    <property type="match status" value="2"/>
</dbReference>